<organism evidence="3 4">
    <name type="scientific">Xylanibacter rarus</name>
    <dbReference type="NCBI Taxonomy" id="1676614"/>
    <lineage>
        <taxon>Bacteria</taxon>
        <taxon>Pseudomonadati</taxon>
        <taxon>Bacteroidota</taxon>
        <taxon>Bacteroidia</taxon>
        <taxon>Bacteroidales</taxon>
        <taxon>Prevotellaceae</taxon>
        <taxon>Xylanibacter</taxon>
    </lineage>
</organism>
<evidence type="ECO:0000313" key="3">
    <source>
        <dbReference type="EMBL" id="KOO66470.1"/>
    </source>
</evidence>
<evidence type="ECO:0000259" key="2">
    <source>
        <dbReference type="Pfam" id="PF07705"/>
    </source>
</evidence>
<sequence>MIKGSTFVMGMLMLPICMSAQTKIGYSNGDFERTDGVRLNSSEQQSAAIRIPVSKLKTLAGKKITGVRGVFGTRNVESVKFFITDNLNGTPLYEQAISGVSTSWKNFTLDTPFEITADKDLYFGFTVTSTTNYRPLAFDRSYGEKGCSYGVNEDGEWVDLFSNKMGCFNIMLLVDDAPAFVDVSVRPFDADGYYKTESEYKFQGQLYNFGSETVTSFDVHCKFDNKETETFTVSGVSIPNASTYNFDIPNILTESQGRKVVELSVDNINGTADTDATDNECQSTVYFYPADIQRSYLLENFTSQLCINCPDGHEVMEATLKDRTESIVQIGHHSGYQPDSFTMEEDDAYVDFYNSSSTFAPAFMLNRATNENISAASPVFNVSRVYINESIDKQATIQPYVELQLNTDFDKNTSLLSGTVKIKTYVKPAGTDPRLTLCIVQDSIMGMQQNGGSAYMHRHVFRGCLNGAWGESVALEEGKEFTKEISYTLPDSILSTYYGINVKTLPEQMYLVAIVSNYNPSDVTDRKVYNCAEVRFTDGGAASGISEVVENNVSGRLYGSSDCVKADGNFDRMYVYDINGKLVRKCENPGETFTLSPGIYVTRAVRDGKTATAKSVIAR</sequence>
<evidence type="ECO:0000313" key="4">
    <source>
        <dbReference type="Proteomes" id="UP000036951"/>
    </source>
</evidence>
<name>A0A8E1QVR2_9BACT</name>
<dbReference type="Gene3D" id="2.60.40.10">
    <property type="entry name" value="Immunoglobulins"/>
    <property type="match status" value="2"/>
</dbReference>
<accession>A0A8E1QVR2</accession>
<feature type="domain" description="CARDB" evidence="2">
    <location>
        <begin position="196"/>
        <end position="282"/>
    </location>
</feature>
<dbReference type="Pfam" id="PF11551">
    <property type="entry name" value="Omp28"/>
    <property type="match status" value="1"/>
</dbReference>
<dbReference type="RefSeq" id="WP_053399201.1">
    <property type="nucleotide sequence ID" value="NZ_LFQU01000044.1"/>
</dbReference>
<reference evidence="3 4" key="1">
    <citation type="submission" date="2015-06" db="EMBL/GenBank/DDBJ databases">
        <title>Prevotella sp. 109, sp. nov., a novel member of the family Prevotellaceae isolated from human faeces.</title>
        <authorList>
            <person name="Shkoporov A.N."/>
            <person name="Chaplin A.V."/>
            <person name="Kafarskaia L.I."/>
            <person name="Efimov B.A."/>
        </authorList>
    </citation>
    <scope>NUCLEOTIDE SEQUENCE [LARGE SCALE GENOMIC DNA]</scope>
    <source>
        <strain evidence="3 4">109</strain>
    </source>
</reference>
<dbReference type="Pfam" id="PF07705">
    <property type="entry name" value="CARDB"/>
    <property type="match status" value="1"/>
</dbReference>
<feature type="signal peptide" evidence="1">
    <location>
        <begin position="1"/>
        <end position="20"/>
    </location>
</feature>
<dbReference type="AlphaFoldDB" id="A0A8E1QVR2"/>
<dbReference type="OrthoDB" id="1083074at2"/>
<dbReference type="InterPro" id="IPR021615">
    <property type="entry name" value="Omp28"/>
</dbReference>
<gene>
    <name evidence="3" type="ORF">ACU52_13730</name>
</gene>
<dbReference type="EMBL" id="LFQU01000044">
    <property type="protein sequence ID" value="KOO66470.1"/>
    <property type="molecule type" value="Genomic_DNA"/>
</dbReference>
<dbReference type="InterPro" id="IPR013783">
    <property type="entry name" value="Ig-like_fold"/>
</dbReference>
<keyword evidence="4" id="KW-1185">Reference proteome</keyword>
<dbReference type="Proteomes" id="UP000036951">
    <property type="component" value="Unassembled WGS sequence"/>
</dbReference>
<dbReference type="InterPro" id="IPR011635">
    <property type="entry name" value="CARDB"/>
</dbReference>
<evidence type="ECO:0000256" key="1">
    <source>
        <dbReference type="SAM" id="SignalP"/>
    </source>
</evidence>
<proteinExistence type="predicted"/>
<feature type="chain" id="PRO_5034936572" description="CARDB domain-containing protein" evidence="1">
    <location>
        <begin position="21"/>
        <end position="619"/>
    </location>
</feature>
<keyword evidence="1" id="KW-0732">Signal</keyword>
<protein>
    <recommendedName>
        <fullName evidence="2">CARDB domain-containing protein</fullName>
    </recommendedName>
</protein>
<comment type="caution">
    <text evidence="3">The sequence shown here is derived from an EMBL/GenBank/DDBJ whole genome shotgun (WGS) entry which is preliminary data.</text>
</comment>